<organism evidence="7 8">
    <name type="scientific">Symbiodinium microadriaticum</name>
    <name type="common">Dinoflagellate</name>
    <name type="synonym">Zooxanthella microadriatica</name>
    <dbReference type="NCBI Taxonomy" id="2951"/>
    <lineage>
        <taxon>Eukaryota</taxon>
        <taxon>Sar</taxon>
        <taxon>Alveolata</taxon>
        <taxon>Dinophyceae</taxon>
        <taxon>Suessiales</taxon>
        <taxon>Symbiodiniaceae</taxon>
        <taxon>Symbiodinium</taxon>
    </lineage>
</organism>
<evidence type="ECO:0000256" key="1">
    <source>
        <dbReference type="ARBA" id="ARBA00006787"/>
    </source>
</evidence>
<feature type="transmembrane region" description="Helical" evidence="6">
    <location>
        <begin position="818"/>
        <end position="843"/>
    </location>
</feature>
<dbReference type="EMBL" id="LSRX01000327">
    <property type="protein sequence ID" value="OLQ00449.1"/>
    <property type="molecule type" value="Genomic_DNA"/>
</dbReference>
<feature type="transmembrane region" description="Helical" evidence="6">
    <location>
        <begin position="1132"/>
        <end position="1158"/>
    </location>
</feature>
<feature type="transmembrane region" description="Helical" evidence="6">
    <location>
        <begin position="721"/>
        <end position="740"/>
    </location>
</feature>
<feature type="transmembrane region" description="Helical" evidence="6">
    <location>
        <begin position="849"/>
        <end position="867"/>
    </location>
</feature>
<reference evidence="7 8" key="1">
    <citation type="submission" date="2016-02" db="EMBL/GenBank/DDBJ databases">
        <title>Genome analysis of coral dinoflagellate symbionts highlights evolutionary adaptations to a symbiotic lifestyle.</title>
        <authorList>
            <person name="Aranda M."/>
            <person name="Li Y."/>
            <person name="Liew Y.J."/>
            <person name="Baumgarten S."/>
            <person name="Simakov O."/>
            <person name="Wilson M."/>
            <person name="Piel J."/>
            <person name="Ashoor H."/>
            <person name="Bougouffa S."/>
            <person name="Bajic V.B."/>
            <person name="Ryu T."/>
            <person name="Ravasi T."/>
            <person name="Bayer T."/>
            <person name="Micklem G."/>
            <person name="Kim H."/>
            <person name="Bhak J."/>
            <person name="Lajeunesse T.C."/>
            <person name="Voolstra C.R."/>
        </authorList>
    </citation>
    <scope>NUCLEOTIDE SEQUENCE [LARGE SCALE GENOMIC DNA]</scope>
    <source>
        <strain evidence="7 8">CCMP2467</strain>
    </source>
</reference>
<feature type="binding site" evidence="5">
    <location>
        <position position="238"/>
    </location>
    <ligand>
        <name>Fe cation</name>
        <dbReference type="ChEBI" id="CHEBI:24875"/>
        <note>catalytic</note>
    </ligand>
</feature>
<dbReference type="Proteomes" id="UP000186817">
    <property type="component" value="Unassembled WGS sequence"/>
</dbReference>
<feature type="transmembrane region" description="Helical" evidence="6">
    <location>
        <begin position="692"/>
        <end position="715"/>
    </location>
</feature>
<dbReference type="InterPro" id="IPR004294">
    <property type="entry name" value="Carotenoid_Oase"/>
</dbReference>
<dbReference type="PANTHER" id="PTHR10543">
    <property type="entry name" value="BETA-CAROTENE DIOXYGENASE"/>
    <property type="match status" value="1"/>
</dbReference>
<keyword evidence="7" id="KW-0223">Dioxygenase</keyword>
<feature type="binding site" evidence="5">
    <location>
        <position position="356"/>
    </location>
    <ligand>
        <name>Fe cation</name>
        <dbReference type="ChEBI" id="CHEBI:24875"/>
        <note>catalytic</note>
    </ligand>
</feature>
<dbReference type="PANTHER" id="PTHR10543:SF89">
    <property type="entry name" value="CAROTENOID 9,10(9',10')-CLEAVAGE DIOXYGENASE 1"/>
    <property type="match status" value="1"/>
</dbReference>
<keyword evidence="2 5" id="KW-0479">Metal-binding</keyword>
<evidence type="ECO:0000256" key="2">
    <source>
        <dbReference type="ARBA" id="ARBA00022723"/>
    </source>
</evidence>
<feature type="transmembrane region" description="Helical" evidence="6">
    <location>
        <begin position="1213"/>
        <end position="1231"/>
    </location>
</feature>
<dbReference type="GO" id="GO:0010436">
    <property type="term" value="F:carotenoid dioxygenase activity"/>
    <property type="evidence" value="ECO:0007669"/>
    <property type="project" value="TreeGrafter"/>
</dbReference>
<accession>A0A1Q9DZ87</accession>
<proteinExistence type="inferred from homology"/>
<dbReference type="GO" id="GO:0046872">
    <property type="term" value="F:metal ion binding"/>
    <property type="evidence" value="ECO:0007669"/>
    <property type="project" value="UniProtKB-KW"/>
</dbReference>
<keyword evidence="6" id="KW-0812">Transmembrane</keyword>
<dbReference type="Pfam" id="PF03055">
    <property type="entry name" value="RPE65"/>
    <property type="match status" value="1"/>
</dbReference>
<comment type="caution">
    <text evidence="7">The sequence shown here is derived from an EMBL/GenBank/DDBJ whole genome shotgun (WGS) entry which is preliminary data.</text>
</comment>
<protein>
    <submittedName>
        <fullName evidence="7">Carotenoid 9,10(9',10')-cleavage dioxygenase 1</fullName>
    </submittedName>
</protein>
<dbReference type="GO" id="GO:0016121">
    <property type="term" value="P:carotene catabolic process"/>
    <property type="evidence" value="ECO:0007669"/>
    <property type="project" value="TreeGrafter"/>
</dbReference>
<gene>
    <name evidence="7" type="primary">CCD1</name>
    <name evidence="7" type="ORF">AK812_SmicGene16892</name>
</gene>
<dbReference type="OrthoDB" id="407095at2759"/>
<feature type="transmembrane region" description="Helical" evidence="6">
    <location>
        <begin position="1039"/>
        <end position="1059"/>
    </location>
</feature>
<name>A0A1Q9DZ87_SYMMI</name>
<evidence type="ECO:0000256" key="3">
    <source>
        <dbReference type="ARBA" id="ARBA00023002"/>
    </source>
</evidence>
<keyword evidence="3" id="KW-0560">Oxidoreductase</keyword>
<evidence type="ECO:0000256" key="4">
    <source>
        <dbReference type="ARBA" id="ARBA00023004"/>
    </source>
</evidence>
<evidence type="ECO:0000313" key="7">
    <source>
        <dbReference type="EMBL" id="OLQ00449.1"/>
    </source>
</evidence>
<feature type="transmembrane region" description="Helical" evidence="6">
    <location>
        <begin position="990"/>
        <end position="1011"/>
    </location>
</feature>
<feature type="transmembrane region" description="Helical" evidence="6">
    <location>
        <begin position="1066"/>
        <end position="1090"/>
    </location>
</feature>
<dbReference type="GO" id="GO:0009570">
    <property type="term" value="C:chloroplast stroma"/>
    <property type="evidence" value="ECO:0007669"/>
    <property type="project" value="TreeGrafter"/>
</dbReference>
<feature type="binding site" evidence="5">
    <location>
        <position position="290"/>
    </location>
    <ligand>
        <name>Fe cation</name>
        <dbReference type="ChEBI" id="CHEBI:24875"/>
        <note>catalytic</note>
    </ligand>
</feature>
<evidence type="ECO:0000256" key="6">
    <source>
        <dbReference type="SAM" id="Phobius"/>
    </source>
</evidence>
<sequence length="1313" mass="145005">MKPLSRISGPPRRSWGRYAVICWQEIFHAAPIPRSPPGVTAMVTATADATLRSDGLRKPKQRTTPQHWAFHGAYAPVDEEIFQVAKIREGSLPSDLSGTFIRNGPNPLWNLPAETSNWHWFFGAGMVHALRIKDGQAVYHNHYLRTKQFLADQAHGGPVYDKMAHSTSMVSFFSRYMLEKIGLVRNYESGPSNTSLVYHGSKLMALAESDPPLEVRIMMDGQLESNGEYAYKKFWNAHPKIDPSTGNLHWMNYDVTGMTPRFKYGVIGPQGETLRSCFGEVPGGQAVMIHDCGITESYAVVIACPVLVGVQHFSTEAGLWKFDKNHGAWIGIFTRDGGGGRVEPVWFPIEPCWIFHLANAWEDQNCVVLVVVRWDEIDMSGNLKANQRSNLLGANRKMLYEYRFDMITKTVEERCLASDFPTLEFPIVNQATVGRKSRYVWAAGNQKDEPLFHRIVKFDLTDCSSVSCGCCNGQMQLSAGEPLFISNGAAEDAGYLATYGADPDGKAPSSFLLLSATNLDVLCLVDLPGRVPQGNFVLGTTIGTGSIVNPSLSRRFPALGLGRRSWFSLLLSVAAVGYISGLRHGVAWSGVAGTWPRRRQPSGLRLGAASDDKLNYFSDGGYGSLQPSSLGAPRKGAGLRLEADWDWATRGFRGWAIFQEVDDTAPDPRVAARLVGDFLSRKIFTVFFFHKGTAATILSALAAIFCYIAFGLGILPAEDGHSWWCLSIGCVTYVLGMLVWQPQQLVFLDRVCISQCDTVLQTEGLLSLGAILKSADYMLVLWDSSWARRLWCIFELAAFLHSRSPREKTHISIRPTMLGFAICASWFACMLGGFALHTVLFALSDGYSFHAYLIFMACCFVIFWYIAHLAREYCRDIHTMCKQIRHFSITRAECCCCSADHKVPGTDIPGTCDRVIILHCIKTWFGSVEAFEHYVQNEVYDLLVDQLSNHVISYWRLAEASPVLFWVNLDRAAPNLRLFFQSGVSQPSHLVGSVLFLNGLCFWLGVFPILFRVLFRLAWILQAECACQTLDWLKSLLTLLPAILIFSLFILVETVLLPLLPAPLNLIGLTLITIPLAALAWNCLSAAAAVELLFYHKVVNPTAMPVIVTAIACGVLRSASARDRLGGGTFRLLSLGLLFACSLLFLRAVSSVGVLLAVASRGPVSLRVEALLLAQVPILFVSCFGCRAAYGTLAKEGLPKFKMALRAEKGRKWLLTLLAVGYFVTSLHQVLWGSASLFGGFPALGALRCFVVAACAHVCKAARPVKLALFFEALAAVLHPFFLQAIEQILGCKSKHNAHGCRLRQTDKTEFKA</sequence>
<feature type="transmembrane region" description="Helical" evidence="6">
    <location>
        <begin position="1237"/>
        <end position="1255"/>
    </location>
</feature>
<feature type="transmembrane region" description="Helical" evidence="6">
    <location>
        <begin position="1102"/>
        <end position="1120"/>
    </location>
</feature>
<feature type="transmembrane region" description="Helical" evidence="6">
    <location>
        <begin position="1170"/>
        <end position="1193"/>
    </location>
</feature>
<comment type="cofactor">
    <cofactor evidence="5">
        <name>Fe(2+)</name>
        <dbReference type="ChEBI" id="CHEBI:29033"/>
    </cofactor>
    <text evidence="5">Binds 1 Fe(2+) ion per subunit.</text>
</comment>
<keyword evidence="6" id="KW-1133">Transmembrane helix</keyword>
<keyword evidence="8" id="KW-1185">Reference proteome</keyword>
<comment type="similarity">
    <text evidence="1">Belongs to the carotenoid oxygenase family.</text>
</comment>
<keyword evidence="6" id="KW-0472">Membrane</keyword>
<evidence type="ECO:0000313" key="8">
    <source>
        <dbReference type="Proteomes" id="UP000186817"/>
    </source>
</evidence>
<evidence type="ECO:0000256" key="5">
    <source>
        <dbReference type="PIRSR" id="PIRSR604294-1"/>
    </source>
</evidence>
<keyword evidence="4 5" id="KW-0408">Iron</keyword>